<sequence>MDDRLFKTAMSKFTTGVTIVTTEVDGEVHGMTANAFMSVSLDPKLVLISVAKHANSHDMIEQSGTFAVSVLTENQTELSQYFANQLKEEIDVPFERFEEQPIIEDALVNIACRVYDSHEAGDHTLFIGKVDNLKVQDEEPLLYFEGNYRQFK</sequence>
<proteinExistence type="predicted"/>
<name>A0A3R9QNQ2_9BACI</name>
<dbReference type="SUPFAM" id="SSF50475">
    <property type="entry name" value="FMN-binding split barrel"/>
    <property type="match status" value="1"/>
</dbReference>
<dbReference type="Pfam" id="PF01613">
    <property type="entry name" value="Flavin_Reduct"/>
    <property type="match status" value="1"/>
</dbReference>
<keyword evidence="4" id="KW-1185">Reference proteome</keyword>
<protein>
    <submittedName>
        <fullName evidence="3">Flavin reductase</fullName>
    </submittedName>
</protein>
<dbReference type="GO" id="GO:0010181">
    <property type="term" value="F:FMN binding"/>
    <property type="evidence" value="ECO:0007669"/>
    <property type="project" value="InterPro"/>
</dbReference>
<feature type="domain" description="Flavin reductase like" evidence="2">
    <location>
        <begin position="10"/>
        <end position="150"/>
    </location>
</feature>
<dbReference type="PANTHER" id="PTHR30466">
    <property type="entry name" value="FLAVIN REDUCTASE"/>
    <property type="match status" value="1"/>
</dbReference>
<dbReference type="InterPro" id="IPR002563">
    <property type="entry name" value="Flavin_Rdtase-like_dom"/>
</dbReference>
<accession>A0A3R9QNQ2</accession>
<dbReference type="OrthoDB" id="9792858at2"/>
<evidence type="ECO:0000256" key="1">
    <source>
        <dbReference type="ARBA" id="ARBA00023002"/>
    </source>
</evidence>
<evidence type="ECO:0000313" key="4">
    <source>
        <dbReference type="Proteomes" id="UP000275076"/>
    </source>
</evidence>
<dbReference type="Proteomes" id="UP000275076">
    <property type="component" value="Unassembled WGS sequence"/>
</dbReference>
<dbReference type="SMART" id="SM00903">
    <property type="entry name" value="Flavin_Reduct"/>
    <property type="match status" value="1"/>
</dbReference>
<dbReference type="AlphaFoldDB" id="A0A3R9QNQ2"/>
<keyword evidence="1" id="KW-0560">Oxidoreductase</keyword>
<dbReference type="EMBL" id="RBVX01000002">
    <property type="protein sequence ID" value="RSL34894.1"/>
    <property type="molecule type" value="Genomic_DNA"/>
</dbReference>
<dbReference type="InterPro" id="IPR050268">
    <property type="entry name" value="NADH-dep_flavin_reductase"/>
</dbReference>
<dbReference type="InterPro" id="IPR012349">
    <property type="entry name" value="Split_barrel_FMN-bd"/>
</dbReference>
<dbReference type="GO" id="GO:0042602">
    <property type="term" value="F:riboflavin reductase (NADPH) activity"/>
    <property type="evidence" value="ECO:0007669"/>
    <property type="project" value="TreeGrafter"/>
</dbReference>
<dbReference type="RefSeq" id="WP_125554454.1">
    <property type="nucleotide sequence ID" value="NZ_RBVX01000002.1"/>
</dbReference>
<reference evidence="3 4" key="1">
    <citation type="submission" date="2018-10" db="EMBL/GenBank/DDBJ databases">
        <title>Draft genome sequence of Bacillus salarius IM0101, isolated from a hypersaline soil in Inner Mongolia, China.</title>
        <authorList>
            <person name="Yamprayoonswat W."/>
            <person name="Boonvisut S."/>
            <person name="Jumpathong W."/>
            <person name="Sittihan S."/>
            <person name="Ruangsuj P."/>
            <person name="Wanthongcharoen S."/>
            <person name="Thongpramul N."/>
            <person name="Pimmason S."/>
            <person name="Yu B."/>
            <person name="Yasawong M."/>
        </authorList>
    </citation>
    <scope>NUCLEOTIDE SEQUENCE [LARGE SCALE GENOMIC DNA]</scope>
    <source>
        <strain evidence="3 4">IM0101</strain>
    </source>
</reference>
<dbReference type="PANTHER" id="PTHR30466:SF1">
    <property type="entry name" value="FMN REDUCTASE (NADH) RUTF"/>
    <property type="match status" value="1"/>
</dbReference>
<dbReference type="Gene3D" id="2.30.110.10">
    <property type="entry name" value="Electron Transport, Fmn-binding Protein, Chain A"/>
    <property type="match status" value="1"/>
</dbReference>
<gene>
    <name evidence="3" type="ORF">D7Z54_03420</name>
</gene>
<evidence type="ECO:0000259" key="2">
    <source>
        <dbReference type="SMART" id="SM00903"/>
    </source>
</evidence>
<comment type="caution">
    <text evidence="3">The sequence shown here is derived from an EMBL/GenBank/DDBJ whole genome shotgun (WGS) entry which is preliminary data.</text>
</comment>
<evidence type="ECO:0000313" key="3">
    <source>
        <dbReference type="EMBL" id="RSL34894.1"/>
    </source>
</evidence>
<organism evidence="3 4">
    <name type="scientific">Salibacterium salarium</name>
    <dbReference type="NCBI Taxonomy" id="284579"/>
    <lineage>
        <taxon>Bacteria</taxon>
        <taxon>Bacillati</taxon>
        <taxon>Bacillota</taxon>
        <taxon>Bacilli</taxon>
        <taxon>Bacillales</taxon>
        <taxon>Bacillaceae</taxon>
    </lineage>
</organism>